<feature type="compositionally biased region" description="Basic and acidic residues" evidence="1">
    <location>
        <begin position="141"/>
        <end position="164"/>
    </location>
</feature>
<dbReference type="EMBL" id="ML121546">
    <property type="protein sequence ID" value="RPB23417.1"/>
    <property type="molecule type" value="Genomic_DNA"/>
</dbReference>
<sequence>MAPLSKSDLSPMAAYHTPKPDPQLLNQPIIGARFTPIHVLLMWAVTFFPLMMFIAYRTTIKEWSFKQYARVMKTEETSMLSEKQPPPNCIDLETALKSTNLDDADLCWEINEDDIRTSDTPDQVFSERVLERCLLQAEMESQQKREKEERDEREKQEMLEKQRNDTAMPPSGLSYTPLTAEELAAASEGLEPIIHIGLDKSRVYYNAHQKMSSF</sequence>
<protein>
    <submittedName>
        <fullName evidence="3">Uncharacterized protein</fullName>
    </submittedName>
</protein>
<evidence type="ECO:0000256" key="2">
    <source>
        <dbReference type="SAM" id="Phobius"/>
    </source>
</evidence>
<keyword evidence="2" id="KW-0472">Membrane</keyword>
<dbReference type="InParanoid" id="A0A3N4LKI2"/>
<keyword evidence="2" id="KW-1133">Transmembrane helix</keyword>
<reference evidence="3 4" key="1">
    <citation type="journal article" date="2018" name="Nat. Ecol. Evol.">
        <title>Pezizomycetes genomes reveal the molecular basis of ectomycorrhizal truffle lifestyle.</title>
        <authorList>
            <person name="Murat C."/>
            <person name="Payen T."/>
            <person name="Noel B."/>
            <person name="Kuo A."/>
            <person name="Morin E."/>
            <person name="Chen J."/>
            <person name="Kohler A."/>
            <person name="Krizsan K."/>
            <person name="Balestrini R."/>
            <person name="Da Silva C."/>
            <person name="Montanini B."/>
            <person name="Hainaut M."/>
            <person name="Levati E."/>
            <person name="Barry K.W."/>
            <person name="Belfiori B."/>
            <person name="Cichocki N."/>
            <person name="Clum A."/>
            <person name="Dockter R.B."/>
            <person name="Fauchery L."/>
            <person name="Guy J."/>
            <person name="Iotti M."/>
            <person name="Le Tacon F."/>
            <person name="Lindquist E.A."/>
            <person name="Lipzen A."/>
            <person name="Malagnac F."/>
            <person name="Mello A."/>
            <person name="Molinier V."/>
            <person name="Miyauchi S."/>
            <person name="Poulain J."/>
            <person name="Riccioni C."/>
            <person name="Rubini A."/>
            <person name="Sitrit Y."/>
            <person name="Splivallo R."/>
            <person name="Traeger S."/>
            <person name="Wang M."/>
            <person name="Zifcakova L."/>
            <person name="Wipf D."/>
            <person name="Zambonelli A."/>
            <person name="Paolocci F."/>
            <person name="Nowrousian M."/>
            <person name="Ottonello S."/>
            <person name="Baldrian P."/>
            <person name="Spatafora J.W."/>
            <person name="Henrissat B."/>
            <person name="Nagy L.G."/>
            <person name="Aury J.M."/>
            <person name="Wincker P."/>
            <person name="Grigoriev I.V."/>
            <person name="Bonfante P."/>
            <person name="Martin F.M."/>
        </authorList>
    </citation>
    <scope>NUCLEOTIDE SEQUENCE [LARGE SCALE GENOMIC DNA]</scope>
    <source>
        <strain evidence="3 4">ATCC MYA-4762</strain>
    </source>
</reference>
<evidence type="ECO:0000256" key="1">
    <source>
        <dbReference type="SAM" id="MobiDB-lite"/>
    </source>
</evidence>
<evidence type="ECO:0000313" key="3">
    <source>
        <dbReference type="EMBL" id="RPB23417.1"/>
    </source>
</evidence>
<dbReference type="AlphaFoldDB" id="A0A3N4LKI2"/>
<dbReference type="OrthoDB" id="5378500at2759"/>
<accession>A0A3N4LKI2</accession>
<feature type="region of interest" description="Disordered" evidence="1">
    <location>
        <begin position="140"/>
        <end position="178"/>
    </location>
</feature>
<name>A0A3N4LKI2_9PEZI</name>
<feature type="transmembrane region" description="Helical" evidence="2">
    <location>
        <begin position="37"/>
        <end position="56"/>
    </location>
</feature>
<organism evidence="3 4">
    <name type="scientific">Terfezia boudieri ATCC MYA-4762</name>
    <dbReference type="NCBI Taxonomy" id="1051890"/>
    <lineage>
        <taxon>Eukaryota</taxon>
        <taxon>Fungi</taxon>
        <taxon>Dikarya</taxon>
        <taxon>Ascomycota</taxon>
        <taxon>Pezizomycotina</taxon>
        <taxon>Pezizomycetes</taxon>
        <taxon>Pezizales</taxon>
        <taxon>Pezizaceae</taxon>
        <taxon>Terfezia</taxon>
    </lineage>
</organism>
<evidence type="ECO:0000313" key="4">
    <source>
        <dbReference type="Proteomes" id="UP000267821"/>
    </source>
</evidence>
<gene>
    <name evidence="3" type="ORF">L211DRAFT_849690</name>
</gene>
<proteinExistence type="predicted"/>
<dbReference type="Proteomes" id="UP000267821">
    <property type="component" value="Unassembled WGS sequence"/>
</dbReference>
<keyword evidence="2" id="KW-0812">Transmembrane</keyword>
<keyword evidence="4" id="KW-1185">Reference proteome</keyword>